<evidence type="ECO:0000256" key="1">
    <source>
        <dbReference type="ARBA" id="ARBA00022670"/>
    </source>
</evidence>
<sequence>MHDPAFPDQTRRFSNESRPPHPTTADSSSVVTGGVTSSGSKPVKRVAALDLAAAPFSEHGALTPSVLKHWEEEAAKDPRFGLDISPHYGVVPQANIPESFSSSASSRPNKIVTLNLREHSLILRELAASASSSRRDLYLGMLRRQRQGNIWGARPVRYTNTSTDRLKDTVLKISGHTVFFGCDVCQFSHTQSVMDTNIFDYEVFSATDPSHTLSPIRVQNAFGVTFGLTKAQRLRVNESAMTHAMVITAVHVDPATKKIVRFKVENSWSEDVGKKGYFVMTDKWFDEFVYQVVVPRSLADKDFVEILDHGEATVFPPWDPMGTLA</sequence>
<reference evidence="6" key="1">
    <citation type="journal article" date="2014" name="Proc. Natl. Acad. Sci. U.S.A.">
        <title>Extensive sampling of basidiomycete genomes demonstrates inadequacy of the white-rot/brown-rot paradigm for wood decay fungi.</title>
        <authorList>
            <person name="Riley R."/>
            <person name="Salamov A.A."/>
            <person name="Brown D.W."/>
            <person name="Nagy L.G."/>
            <person name="Floudas D."/>
            <person name="Held B.W."/>
            <person name="Levasseur A."/>
            <person name="Lombard V."/>
            <person name="Morin E."/>
            <person name="Otillar R."/>
            <person name="Lindquist E.A."/>
            <person name="Sun H."/>
            <person name="LaButti K.M."/>
            <person name="Schmutz J."/>
            <person name="Jabbour D."/>
            <person name="Luo H."/>
            <person name="Baker S.E."/>
            <person name="Pisabarro A.G."/>
            <person name="Walton J.D."/>
            <person name="Blanchette R.A."/>
            <person name="Henrissat B."/>
            <person name="Martin F."/>
            <person name="Cullen D."/>
            <person name="Hibbett D.S."/>
            <person name="Grigoriev I.V."/>
        </authorList>
    </citation>
    <scope>NUCLEOTIDE SEQUENCE [LARGE SCALE GENOMIC DNA]</scope>
    <source>
        <strain evidence="6">FD-172 SS1</strain>
    </source>
</reference>
<name>A0A067MKG8_BOTB1</name>
<evidence type="ECO:0000256" key="3">
    <source>
        <dbReference type="ARBA" id="ARBA00022807"/>
    </source>
</evidence>
<dbReference type="Proteomes" id="UP000027195">
    <property type="component" value="Unassembled WGS sequence"/>
</dbReference>
<dbReference type="GO" id="GO:0070005">
    <property type="term" value="F:cysteine-type aminopeptidase activity"/>
    <property type="evidence" value="ECO:0007669"/>
    <property type="project" value="InterPro"/>
</dbReference>
<dbReference type="STRING" id="930990.A0A067MKG8"/>
<protein>
    <submittedName>
        <fullName evidence="5">Uncharacterized protein</fullName>
    </submittedName>
</protein>
<keyword evidence="3" id="KW-0788">Thiol protease</keyword>
<organism evidence="5 6">
    <name type="scientific">Botryobasidium botryosum (strain FD-172 SS1)</name>
    <dbReference type="NCBI Taxonomy" id="930990"/>
    <lineage>
        <taxon>Eukaryota</taxon>
        <taxon>Fungi</taxon>
        <taxon>Dikarya</taxon>
        <taxon>Basidiomycota</taxon>
        <taxon>Agaricomycotina</taxon>
        <taxon>Agaricomycetes</taxon>
        <taxon>Cantharellales</taxon>
        <taxon>Botryobasidiaceae</taxon>
        <taxon>Botryobasidium</taxon>
    </lineage>
</organism>
<dbReference type="AlphaFoldDB" id="A0A067MKG8"/>
<evidence type="ECO:0000256" key="2">
    <source>
        <dbReference type="ARBA" id="ARBA00022801"/>
    </source>
</evidence>
<proteinExistence type="predicted"/>
<feature type="region of interest" description="Disordered" evidence="4">
    <location>
        <begin position="1"/>
        <end position="41"/>
    </location>
</feature>
<dbReference type="GO" id="GO:0009636">
    <property type="term" value="P:response to toxic substance"/>
    <property type="evidence" value="ECO:0007669"/>
    <property type="project" value="TreeGrafter"/>
</dbReference>
<dbReference type="HOGENOM" id="CLU_855266_0_0_1"/>
<dbReference type="InterPro" id="IPR038765">
    <property type="entry name" value="Papain-like_cys_pep_sf"/>
</dbReference>
<keyword evidence="1" id="KW-0645">Protease</keyword>
<feature type="compositionally biased region" description="Basic and acidic residues" evidence="4">
    <location>
        <begin position="1"/>
        <end position="19"/>
    </location>
</feature>
<dbReference type="GO" id="GO:0005737">
    <property type="term" value="C:cytoplasm"/>
    <property type="evidence" value="ECO:0007669"/>
    <property type="project" value="TreeGrafter"/>
</dbReference>
<dbReference type="InterPro" id="IPR004134">
    <property type="entry name" value="Peptidase_C1B"/>
</dbReference>
<dbReference type="SUPFAM" id="SSF54001">
    <property type="entry name" value="Cysteine proteinases"/>
    <property type="match status" value="1"/>
</dbReference>
<dbReference type="EMBL" id="KL198033">
    <property type="protein sequence ID" value="KDQ15225.1"/>
    <property type="molecule type" value="Genomic_DNA"/>
</dbReference>
<feature type="compositionally biased region" description="Low complexity" evidence="4">
    <location>
        <begin position="27"/>
        <end position="40"/>
    </location>
</feature>
<accession>A0A067MKG8</accession>
<dbReference type="Gene3D" id="3.90.70.10">
    <property type="entry name" value="Cysteine proteinases"/>
    <property type="match status" value="2"/>
</dbReference>
<dbReference type="PANTHER" id="PTHR10363:SF2">
    <property type="entry name" value="BLEOMYCIN HYDROLASE"/>
    <property type="match status" value="1"/>
</dbReference>
<evidence type="ECO:0000313" key="6">
    <source>
        <dbReference type="Proteomes" id="UP000027195"/>
    </source>
</evidence>
<dbReference type="OrthoDB" id="2666448at2759"/>
<dbReference type="GO" id="GO:0043418">
    <property type="term" value="P:homocysteine catabolic process"/>
    <property type="evidence" value="ECO:0007669"/>
    <property type="project" value="TreeGrafter"/>
</dbReference>
<dbReference type="GO" id="GO:0006508">
    <property type="term" value="P:proteolysis"/>
    <property type="evidence" value="ECO:0007669"/>
    <property type="project" value="UniProtKB-KW"/>
</dbReference>
<dbReference type="InParanoid" id="A0A067MKG8"/>
<gene>
    <name evidence="5" type="ORF">BOTBODRAFT_174078</name>
</gene>
<evidence type="ECO:0000256" key="4">
    <source>
        <dbReference type="SAM" id="MobiDB-lite"/>
    </source>
</evidence>
<keyword evidence="2" id="KW-0378">Hydrolase</keyword>
<dbReference type="PANTHER" id="PTHR10363">
    <property type="entry name" value="BLEOMYCIN HYDROLASE"/>
    <property type="match status" value="1"/>
</dbReference>
<keyword evidence="6" id="KW-1185">Reference proteome</keyword>
<dbReference type="Pfam" id="PF03051">
    <property type="entry name" value="Peptidase_C1_2"/>
    <property type="match status" value="2"/>
</dbReference>
<evidence type="ECO:0000313" key="5">
    <source>
        <dbReference type="EMBL" id="KDQ15225.1"/>
    </source>
</evidence>